<evidence type="ECO:0000313" key="3">
    <source>
        <dbReference type="Proteomes" id="UP000002943"/>
    </source>
</evidence>
<dbReference type="SMART" id="SM00421">
    <property type="entry name" value="HTH_LUXR"/>
    <property type="match status" value="1"/>
</dbReference>
<proteinExistence type="predicted"/>
<dbReference type="Pfam" id="PF08448">
    <property type="entry name" value="PAS_4"/>
    <property type="match status" value="1"/>
</dbReference>
<dbReference type="AlphaFoldDB" id="E3BLB3"/>
<organism evidence="2 3">
    <name type="scientific">Vibrio caribbeanicus ATCC BAA-2122</name>
    <dbReference type="NCBI Taxonomy" id="796620"/>
    <lineage>
        <taxon>Bacteria</taxon>
        <taxon>Pseudomonadati</taxon>
        <taxon>Pseudomonadota</taxon>
        <taxon>Gammaproteobacteria</taxon>
        <taxon>Vibrionales</taxon>
        <taxon>Vibrionaceae</taxon>
        <taxon>Vibrio</taxon>
    </lineage>
</organism>
<dbReference type="eggNOG" id="COG2197">
    <property type="taxonomic scope" value="Bacteria"/>
</dbReference>
<feature type="domain" description="HTH luxR-type" evidence="1">
    <location>
        <begin position="139"/>
        <end position="204"/>
    </location>
</feature>
<dbReference type="InterPro" id="IPR016032">
    <property type="entry name" value="Sig_transdc_resp-reg_C-effctor"/>
</dbReference>
<dbReference type="PRINTS" id="PR00038">
    <property type="entry name" value="HTHLUXR"/>
</dbReference>
<evidence type="ECO:0000313" key="2">
    <source>
        <dbReference type="EMBL" id="EFP96155.1"/>
    </source>
</evidence>
<dbReference type="GO" id="GO:0003677">
    <property type="term" value="F:DNA binding"/>
    <property type="evidence" value="ECO:0007669"/>
    <property type="project" value="InterPro"/>
</dbReference>
<dbReference type="Gene3D" id="1.10.10.10">
    <property type="entry name" value="Winged helix-like DNA-binding domain superfamily/Winged helix DNA-binding domain"/>
    <property type="match status" value="1"/>
</dbReference>
<dbReference type="PROSITE" id="PS50043">
    <property type="entry name" value="HTH_LUXR_2"/>
    <property type="match status" value="1"/>
</dbReference>
<gene>
    <name evidence="2" type="ORF">VIBC2010_06659</name>
</gene>
<sequence length="221" mass="26079">MKLSSDLINFWESFDWPCGLKDTFSRFIYINPAYRRMQNLHVTYDIEGRYDGELPTETHEYQNEFQQHDKLVLDTNETKSSIEIHPFGKNKILEGWVFHKKPFYSGDKLTGVFFWAEPAKKFDTDIYTLFGAKPVSITLNPPTSTLTEREWDIMYFILKGESIKVISTRLSLQVNTVRKYLDNIRSKLGLYSQSQTIDFFKSKGWDSYIPSKYIIRHKIIN</sequence>
<evidence type="ECO:0000259" key="1">
    <source>
        <dbReference type="PROSITE" id="PS50043"/>
    </source>
</evidence>
<dbReference type="STRING" id="796620.VIBC2010_06659"/>
<dbReference type="Pfam" id="PF00196">
    <property type="entry name" value="GerE"/>
    <property type="match status" value="1"/>
</dbReference>
<protein>
    <recommendedName>
        <fullName evidence="1">HTH luxR-type domain-containing protein</fullName>
    </recommendedName>
</protein>
<dbReference type="OrthoDB" id="9016132at2"/>
<keyword evidence="3" id="KW-1185">Reference proteome</keyword>
<reference evidence="2 3" key="1">
    <citation type="journal article" date="2012" name="Int. J. Syst. Evol. Microbiol.">
        <title>Vibrio caribbeanicus sp. nov., isolated from the marine sponge Scleritoderma cyanea.</title>
        <authorList>
            <person name="Hoffmann M."/>
            <person name="Monday S.R."/>
            <person name="Allard M.W."/>
            <person name="Strain E.A."/>
            <person name="Whittaker P."/>
            <person name="Naum M."/>
            <person name="McCarthy P.J."/>
            <person name="Lopez J.V."/>
            <person name="Fischer M."/>
            <person name="Brown E.W."/>
        </authorList>
    </citation>
    <scope>NUCLEOTIDE SEQUENCE [LARGE SCALE GENOMIC DNA]</scope>
    <source>
        <strain evidence="2 3">ATCC BAA-2122</strain>
    </source>
</reference>
<accession>E3BLB3</accession>
<dbReference type="SUPFAM" id="SSF46894">
    <property type="entry name" value="C-terminal effector domain of the bipartite response regulators"/>
    <property type="match status" value="1"/>
</dbReference>
<dbReference type="CDD" id="cd06170">
    <property type="entry name" value="LuxR_C_like"/>
    <property type="match status" value="1"/>
</dbReference>
<dbReference type="RefSeq" id="WP_009601844.1">
    <property type="nucleotide sequence ID" value="NZ_AEIU01000077.1"/>
</dbReference>
<dbReference type="InterPro" id="IPR013656">
    <property type="entry name" value="PAS_4"/>
</dbReference>
<dbReference type="InterPro" id="IPR036388">
    <property type="entry name" value="WH-like_DNA-bd_sf"/>
</dbReference>
<dbReference type="EMBL" id="AEIU01000077">
    <property type="protein sequence ID" value="EFP96155.1"/>
    <property type="molecule type" value="Genomic_DNA"/>
</dbReference>
<name>E3BLB3_9VIBR</name>
<dbReference type="GO" id="GO:0006355">
    <property type="term" value="P:regulation of DNA-templated transcription"/>
    <property type="evidence" value="ECO:0007669"/>
    <property type="project" value="InterPro"/>
</dbReference>
<dbReference type="Proteomes" id="UP000002943">
    <property type="component" value="Unassembled WGS sequence"/>
</dbReference>
<comment type="caution">
    <text evidence="2">The sequence shown here is derived from an EMBL/GenBank/DDBJ whole genome shotgun (WGS) entry which is preliminary data.</text>
</comment>
<dbReference type="InterPro" id="IPR000792">
    <property type="entry name" value="Tscrpt_reg_LuxR_C"/>
</dbReference>